<sequence>MNTSCLRYKASWIYRIANCSVCSSPFGRTSQQLGSEQASCQLANKSCFLFGTLPIELASRGFDAEAFRLDQSQPDEIDGRRGNKLAGDQK</sequence>
<dbReference type="HOGENOM" id="CLU_2438751_0_0_0"/>
<name>Q7USH4_RHOBA</name>
<evidence type="ECO:0000313" key="1">
    <source>
        <dbReference type="EMBL" id="CAD73822.1"/>
    </source>
</evidence>
<dbReference type="STRING" id="243090.RB4498"/>
<dbReference type="EMBL" id="BX294140">
    <property type="protein sequence ID" value="CAD73822.1"/>
    <property type="molecule type" value="Genomic_DNA"/>
</dbReference>
<gene>
    <name evidence="1" type="ordered locus">RB4498</name>
</gene>
<dbReference type="AlphaFoldDB" id="Q7USH4"/>
<dbReference type="EnsemblBacteria" id="CAD73822">
    <property type="protein sequence ID" value="CAD73822"/>
    <property type="gene ID" value="RB4498"/>
</dbReference>
<accession>Q7USH4</accession>
<keyword evidence="2" id="KW-1185">Reference proteome</keyword>
<dbReference type="Proteomes" id="UP000001025">
    <property type="component" value="Chromosome"/>
</dbReference>
<dbReference type="KEGG" id="rba:RB4498"/>
<proteinExistence type="predicted"/>
<dbReference type="PATRIC" id="fig|243090.15.peg.2101"/>
<organism evidence="1 2">
    <name type="scientific">Rhodopirellula baltica (strain DSM 10527 / NCIMB 13988 / SH1)</name>
    <dbReference type="NCBI Taxonomy" id="243090"/>
    <lineage>
        <taxon>Bacteria</taxon>
        <taxon>Pseudomonadati</taxon>
        <taxon>Planctomycetota</taxon>
        <taxon>Planctomycetia</taxon>
        <taxon>Pirellulales</taxon>
        <taxon>Pirellulaceae</taxon>
        <taxon>Rhodopirellula</taxon>
    </lineage>
</organism>
<evidence type="ECO:0000313" key="2">
    <source>
        <dbReference type="Proteomes" id="UP000001025"/>
    </source>
</evidence>
<reference evidence="1 2" key="1">
    <citation type="journal article" date="2003" name="Proc. Natl. Acad. Sci. U.S.A.">
        <title>Complete genome sequence of the marine planctomycete Pirellula sp. strain 1.</title>
        <authorList>
            <person name="Gloeckner F.O."/>
            <person name="Kube M."/>
            <person name="Bauer M."/>
            <person name="Teeling H."/>
            <person name="Lombardot T."/>
            <person name="Ludwig W."/>
            <person name="Gade D."/>
            <person name="Beck A."/>
            <person name="Borzym K."/>
            <person name="Heitmann K."/>
            <person name="Rabus R."/>
            <person name="Schlesner H."/>
            <person name="Amann R."/>
            <person name="Reinhardt R."/>
        </authorList>
    </citation>
    <scope>NUCLEOTIDE SEQUENCE [LARGE SCALE GENOMIC DNA]</scope>
    <source>
        <strain evidence="2">DSM 10527 / NCIMB 13988 / SH1</strain>
    </source>
</reference>
<dbReference type="InParanoid" id="Q7USH4"/>
<protein>
    <submittedName>
        <fullName evidence="1">Uncharacterized protein</fullName>
    </submittedName>
</protein>